<sequence>MNISYEDVQNIIGGKGGDILAKDYYVARDAYKLEDLAAKKYQFYSQQAVDPQVKNLFNQISQVQQKTAQEFQQMMNKFPQ</sequence>
<evidence type="ECO:0000313" key="1">
    <source>
        <dbReference type="EMBL" id="AGL00603.1"/>
    </source>
</evidence>
<dbReference type="InterPro" id="IPR009078">
    <property type="entry name" value="Ferritin-like_SF"/>
</dbReference>
<dbReference type="AlphaFoldDB" id="R4KBP7"/>
<dbReference type="Proteomes" id="UP000013520">
    <property type="component" value="Chromosome"/>
</dbReference>
<dbReference type="STRING" id="767817.Desgi_1075"/>
<organism evidence="1 2">
    <name type="scientific">Desulfoscipio gibsoniae DSM 7213</name>
    <dbReference type="NCBI Taxonomy" id="767817"/>
    <lineage>
        <taxon>Bacteria</taxon>
        <taxon>Bacillati</taxon>
        <taxon>Bacillota</taxon>
        <taxon>Clostridia</taxon>
        <taxon>Eubacteriales</taxon>
        <taxon>Desulfallaceae</taxon>
        <taxon>Desulfoscipio</taxon>
    </lineage>
</organism>
<dbReference type="HOGENOM" id="CLU_2583998_0_0_9"/>
<dbReference type="SUPFAM" id="SSF47240">
    <property type="entry name" value="Ferritin-like"/>
    <property type="match status" value="1"/>
</dbReference>
<accession>R4KBP7</accession>
<dbReference type="EMBL" id="CP003273">
    <property type="protein sequence ID" value="AGL00603.1"/>
    <property type="molecule type" value="Genomic_DNA"/>
</dbReference>
<gene>
    <name evidence="1" type="ORF">Desgi_1075</name>
</gene>
<dbReference type="KEGG" id="dgi:Desgi_1075"/>
<proteinExistence type="predicted"/>
<reference evidence="1 2" key="1">
    <citation type="submission" date="2012-01" db="EMBL/GenBank/DDBJ databases">
        <title>Complete sequence of Desulfotomaculum gibsoniae DSM 7213.</title>
        <authorList>
            <consortium name="US DOE Joint Genome Institute"/>
            <person name="Lucas S."/>
            <person name="Han J."/>
            <person name="Lapidus A."/>
            <person name="Cheng J.-F."/>
            <person name="Goodwin L."/>
            <person name="Pitluck S."/>
            <person name="Peters L."/>
            <person name="Ovchinnikova G."/>
            <person name="Teshima H."/>
            <person name="Detter J.C."/>
            <person name="Han C."/>
            <person name="Tapia R."/>
            <person name="Land M."/>
            <person name="Hauser L."/>
            <person name="Kyrpides N."/>
            <person name="Ivanova N."/>
            <person name="Pagani I."/>
            <person name="Parshina S."/>
            <person name="Plugge C."/>
            <person name="Muyzer G."/>
            <person name="Kuever J."/>
            <person name="Ivanova A."/>
            <person name="Nazina T."/>
            <person name="Klenk H.-P."/>
            <person name="Brambilla E."/>
            <person name="Spring S."/>
            <person name="Stams A.F."/>
            <person name="Woyke T."/>
        </authorList>
    </citation>
    <scope>NUCLEOTIDE SEQUENCE [LARGE SCALE GENOMIC DNA]</scope>
    <source>
        <strain evidence="1 2">DSM 7213</strain>
    </source>
</reference>
<evidence type="ECO:0000313" key="2">
    <source>
        <dbReference type="Proteomes" id="UP000013520"/>
    </source>
</evidence>
<name>R4KBP7_9FIRM</name>
<protein>
    <submittedName>
        <fullName evidence="1">Uncharacterized protein</fullName>
    </submittedName>
</protein>
<keyword evidence="2" id="KW-1185">Reference proteome</keyword>